<evidence type="ECO:0000259" key="1">
    <source>
        <dbReference type="Pfam" id="PF12697"/>
    </source>
</evidence>
<feature type="domain" description="AB hydrolase-1" evidence="1">
    <location>
        <begin position="28"/>
        <end position="265"/>
    </location>
</feature>
<dbReference type="Gene3D" id="3.40.50.1820">
    <property type="entry name" value="alpha/beta hydrolase"/>
    <property type="match status" value="1"/>
</dbReference>
<sequence length="273" mass="30195">MSEWSLPESFDFQGRRVRYGIRGEGPPLVLVHGTPWSSFNFRHLIAALAEDFRVYYYDLLGYGQSDQSPGDVSLGIQNQVLAGLLDFWKLETPAIIGHDFGGATLLRAHLLDGCDFKKIVLIDPVAISPWGSPFFRHVQQHEAAFAGVPHYIHEAIVRAYIQTAAFKPIADEVLSRMVSFWQDGGGQAAFYRQIAQADSAYTDEVQPLYGNISRPVLILWGREDRWIPAEQGEALKSMIPGAALQTIAEAGHLVIEENPGALVAAIRGFLAHP</sequence>
<evidence type="ECO:0000313" key="2">
    <source>
        <dbReference type="EMBL" id="BCR05617.1"/>
    </source>
</evidence>
<dbReference type="PRINTS" id="PR00412">
    <property type="entry name" value="EPOXHYDRLASE"/>
</dbReference>
<accession>A0ABM8HUL4</accession>
<dbReference type="EMBL" id="AP024355">
    <property type="protein sequence ID" value="BCR05617.1"/>
    <property type="molecule type" value="Genomic_DNA"/>
</dbReference>
<dbReference type="PANTHER" id="PTHR43689">
    <property type="entry name" value="HYDROLASE"/>
    <property type="match status" value="1"/>
</dbReference>
<protein>
    <submittedName>
        <fullName evidence="2">Alpha/beta hydrolase</fullName>
    </submittedName>
</protein>
<evidence type="ECO:0000313" key="3">
    <source>
        <dbReference type="Proteomes" id="UP001319827"/>
    </source>
</evidence>
<dbReference type="InterPro" id="IPR000073">
    <property type="entry name" value="AB_hydrolase_1"/>
</dbReference>
<name>A0ABM8HUL4_9BACT</name>
<proteinExistence type="predicted"/>
<dbReference type="InterPro" id="IPR000639">
    <property type="entry name" value="Epox_hydrolase-like"/>
</dbReference>
<dbReference type="RefSeq" id="WP_221249030.1">
    <property type="nucleotide sequence ID" value="NZ_AP024355.1"/>
</dbReference>
<keyword evidence="2" id="KW-0378">Hydrolase</keyword>
<dbReference type="SUPFAM" id="SSF53474">
    <property type="entry name" value="alpha/beta-Hydrolases"/>
    <property type="match status" value="1"/>
</dbReference>
<dbReference type="PANTHER" id="PTHR43689:SF8">
    <property type="entry name" value="ALPHA_BETA-HYDROLASES SUPERFAMILY PROTEIN"/>
    <property type="match status" value="1"/>
</dbReference>
<dbReference type="GO" id="GO:0016787">
    <property type="term" value="F:hydrolase activity"/>
    <property type="evidence" value="ECO:0007669"/>
    <property type="project" value="UniProtKB-KW"/>
</dbReference>
<organism evidence="2 3">
    <name type="scientific">Desulfuromonas versatilis</name>
    <dbReference type="NCBI Taxonomy" id="2802975"/>
    <lineage>
        <taxon>Bacteria</taxon>
        <taxon>Pseudomonadati</taxon>
        <taxon>Thermodesulfobacteriota</taxon>
        <taxon>Desulfuromonadia</taxon>
        <taxon>Desulfuromonadales</taxon>
        <taxon>Desulfuromonadaceae</taxon>
        <taxon>Desulfuromonas</taxon>
    </lineage>
</organism>
<reference evidence="2 3" key="1">
    <citation type="journal article" date="2016" name="C (Basel)">
        <title>Selective Growth of and Electricity Production by Marine Exoelectrogenic Bacteria in Self-Aggregated Hydrogel of Microbially Reduced Graphene Oxide.</title>
        <authorList>
            <person name="Yoshida N."/>
            <person name="Goto Y."/>
            <person name="Miyata Y."/>
        </authorList>
    </citation>
    <scope>NUCLEOTIDE SEQUENCE [LARGE SCALE GENOMIC DNA]</scope>
    <source>
        <strain evidence="2 3">NIT-T3</strain>
    </source>
</reference>
<dbReference type="Proteomes" id="UP001319827">
    <property type="component" value="Chromosome"/>
</dbReference>
<dbReference type="InterPro" id="IPR029058">
    <property type="entry name" value="AB_hydrolase_fold"/>
</dbReference>
<gene>
    <name evidence="2" type="ORF">DESUT3_26860</name>
</gene>
<reference evidence="2 3" key="2">
    <citation type="journal article" date="2021" name="Int. J. Syst. Evol. Microbiol.">
        <title>Isolation and Polyphasic Characterization of Desulfuromonas versatilis sp. Nov., an Electrogenic Bacteria Capable of Versatile Metabolism Isolated from a Graphene Oxide-Reducing Enrichment Culture.</title>
        <authorList>
            <person name="Xie L."/>
            <person name="Yoshida N."/>
            <person name="Ishii S."/>
            <person name="Meng L."/>
        </authorList>
    </citation>
    <scope>NUCLEOTIDE SEQUENCE [LARGE SCALE GENOMIC DNA]</scope>
    <source>
        <strain evidence="2 3">NIT-T3</strain>
    </source>
</reference>
<dbReference type="Pfam" id="PF12697">
    <property type="entry name" value="Abhydrolase_6"/>
    <property type="match status" value="1"/>
</dbReference>
<dbReference type="PRINTS" id="PR00111">
    <property type="entry name" value="ABHYDROLASE"/>
</dbReference>
<keyword evidence="3" id="KW-1185">Reference proteome</keyword>